<sequence length="488" mass="54983">MRRAIQMRYPLMATDLKKSQLAMLIQILNLQHSVHYTHDNMGRLFEVRSELIHHAIRNLPFELRKSTLLQILPNAVIRAAELCPSHQGINPYIVANICSLIRKEVTEHLDVIDWYSDNLDQSHVRLVRALQSMQGMWSLVPLGTHPPPIAPAPYQENRCEACILARVVQEPMFLQNLRVALISRTRTRSKHRAPRLLAFIDQAINYYGDRALQYWHASGQAAFDFKAARKAAVRAYKKRPQRIHRREDYTDHLRKHPKNKGRSIRLEPGQRESAGFAEAPGSVTSQRSSDDDGDDMQSIVVYMDHSSAEQQGLYRNASQRARVHSHHAEIVNERDTVADEIIATYEAFGARDWAPHSTTNLPAGVPPVHPLSVPGADHSVISASRYDEDHPMGEPSYMPPRNNSDWRSAGNGAALGTLEALSKEIGELALGGPPGEDTEELADRYCELLSPVAYHSDSEYSETSWMDDPVRDAGPGDTTWDLVCKESY</sequence>
<name>A0A8H4HY24_ASPFM</name>
<protein>
    <submittedName>
        <fullName evidence="2">Uncharacterized protein</fullName>
    </submittedName>
</protein>
<organism evidence="2 3">
    <name type="scientific">Aspergillus fumigatus</name>
    <name type="common">Neosartorya fumigata</name>
    <dbReference type="NCBI Taxonomy" id="746128"/>
    <lineage>
        <taxon>Eukaryota</taxon>
        <taxon>Fungi</taxon>
        <taxon>Dikarya</taxon>
        <taxon>Ascomycota</taxon>
        <taxon>Pezizomycotina</taxon>
        <taxon>Eurotiomycetes</taxon>
        <taxon>Eurotiomycetidae</taxon>
        <taxon>Eurotiales</taxon>
        <taxon>Aspergillaceae</taxon>
        <taxon>Aspergillus</taxon>
        <taxon>Aspergillus subgen. Fumigati</taxon>
    </lineage>
</organism>
<dbReference type="Proteomes" id="UP000813423">
    <property type="component" value="Unassembled WGS sequence"/>
</dbReference>
<evidence type="ECO:0000313" key="2">
    <source>
        <dbReference type="EMBL" id="KAH1908233.1"/>
    </source>
</evidence>
<feature type="compositionally biased region" description="Basic residues" evidence="1">
    <location>
        <begin position="253"/>
        <end position="263"/>
    </location>
</feature>
<comment type="caution">
    <text evidence="2">The sequence shown here is derived from an EMBL/GenBank/DDBJ whole genome shotgun (WGS) entry which is preliminary data.</text>
</comment>
<evidence type="ECO:0000256" key="1">
    <source>
        <dbReference type="SAM" id="MobiDB-lite"/>
    </source>
</evidence>
<accession>A0A8H4HY24</accession>
<dbReference type="AlphaFoldDB" id="A0A8H4HY24"/>
<evidence type="ECO:0000313" key="3">
    <source>
        <dbReference type="Proteomes" id="UP000813423"/>
    </source>
</evidence>
<reference evidence="2" key="1">
    <citation type="submission" date="2021-08" db="EMBL/GenBank/DDBJ databases">
        <title>Global Aspergillus fumigatus from environmental and clinical sources.</title>
        <authorList>
            <person name="Barber A."/>
            <person name="Sae-Ong T."/>
        </authorList>
    </citation>
    <scope>NUCLEOTIDE SEQUENCE</scope>
    <source>
        <strain evidence="2">NRZ-2016-071</strain>
    </source>
</reference>
<gene>
    <name evidence="2" type="ORF">KXV57_003495</name>
</gene>
<feature type="region of interest" description="Disordered" evidence="1">
    <location>
        <begin position="238"/>
        <end position="295"/>
    </location>
</feature>
<proteinExistence type="predicted"/>
<dbReference type="EMBL" id="JAIBSC010000021">
    <property type="protein sequence ID" value="KAH1908233.1"/>
    <property type="molecule type" value="Genomic_DNA"/>
</dbReference>